<dbReference type="Pfam" id="PF13231">
    <property type="entry name" value="PMT_2"/>
    <property type="match status" value="1"/>
</dbReference>
<keyword evidence="2" id="KW-1003">Cell membrane</keyword>
<feature type="domain" description="Glycosyltransferase RgtA/B/C/D-like" evidence="9">
    <location>
        <begin position="75"/>
        <end position="242"/>
    </location>
</feature>
<evidence type="ECO:0000256" key="5">
    <source>
        <dbReference type="ARBA" id="ARBA00022692"/>
    </source>
</evidence>
<evidence type="ECO:0000259" key="9">
    <source>
        <dbReference type="Pfam" id="PF13231"/>
    </source>
</evidence>
<name>A0A2R8BLY5_9RHOB</name>
<evidence type="ECO:0000256" key="3">
    <source>
        <dbReference type="ARBA" id="ARBA00022676"/>
    </source>
</evidence>
<keyword evidence="4 10" id="KW-0808">Transferase</keyword>
<feature type="transmembrane region" description="Helical" evidence="8">
    <location>
        <begin position="334"/>
        <end position="352"/>
    </location>
</feature>
<protein>
    <submittedName>
        <fullName evidence="10">Undecaprenyl phosphate-alpha-4-amino-4-deoxy-L-arabinose arabinosyl transferase</fullName>
        <ecNumber evidence="10">2.4.2.43</ecNumber>
    </submittedName>
</protein>
<evidence type="ECO:0000256" key="8">
    <source>
        <dbReference type="SAM" id="Phobius"/>
    </source>
</evidence>
<keyword evidence="7 8" id="KW-0472">Membrane</keyword>
<sequence length="553" mass="58053">MTFLRRCEVLLAALPERPFPAVAALVALAWLLFLPALTSLPVTDRDEARFAQASRQMAESGDLIDIRFQDAPRYKKPVGIYWIQAAAVSLLPEGAAGSIWSYRLPSVAGATLAVLLTFAMGRGLIGARAAFSAGAVLAAALVLAAEARIAKTDAVLLATVVGAHSALAMLWRGRGSAVPRWVAPVFWAMLGASALVKGPIGPMIVGLTAAGLALIARRVRWLRPLASWRGGAVFLAIVLPWYVAISLQSGMDFWNAALLGDLLSKAQGGQEGHGAPPGAYFIAVWVIFWPGAALLAPALAATWHMRRDPAVQFALAWLLPGWIVFELIPTKLLHYPLPMFPALALLVAVVWDRRAGPLGAGWRAVAVGLSLIGPALLALAIWFAWSHGVSPPLLAVLSLAASLILALVFALSLGNDLRLTGIAALVLMAAAVYAGALGTLSNVSYLWPSQAVRTALAHSGCIPDRILATGYTEPSLVFELPWPVTFADAGEAAQEFTRPGCPAAVIAAPLREAFLAATEAAGVTLHVLAEIDGLAIGGGKPVHLTLYTRGTGQ</sequence>
<keyword evidence="5 8" id="KW-0812">Transmembrane</keyword>
<dbReference type="InterPro" id="IPR050297">
    <property type="entry name" value="LipidA_mod_glycosyltrf_83"/>
</dbReference>
<dbReference type="Proteomes" id="UP000244924">
    <property type="component" value="Unassembled WGS sequence"/>
</dbReference>
<evidence type="ECO:0000256" key="4">
    <source>
        <dbReference type="ARBA" id="ARBA00022679"/>
    </source>
</evidence>
<dbReference type="EMBL" id="OMOQ01000003">
    <property type="protein sequence ID" value="SPH24435.1"/>
    <property type="molecule type" value="Genomic_DNA"/>
</dbReference>
<dbReference type="PANTHER" id="PTHR33908">
    <property type="entry name" value="MANNOSYLTRANSFERASE YKCB-RELATED"/>
    <property type="match status" value="1"/>
</dbReference>
<dbReference type="EC" id="2.4.2.43" evidence="10"/>
<reference evidence="10 11" key="1">
    <citation type="submission" date="2018-03" db="EMBL/GenBank/DDBJ databases">
        <authorList>
            <person name="Keele B.F."/>
        </authorList>
    </citation>
    <scope>NUCLEOTIDE SEQUENCE [LARGE SCALE GENOMIC DNA]</scope>
    <source>
        <strain evidence="10 11">CECT 8626</strain>
    </source>
</reference>
<keyword evidence="6 8" id="KW-1133">Transmembrane helix</keyword>
<feature type="transmembrane region" description="Helical" evidence="8">
    <location>
        <begin position="185"/>
        <end position="214"/>
    </location>
</feature>
<accession>A0A2R8BLY5</accession>
<evidence type="ECO:0000256" key="1">
    <source>
        <dbReference type="ARBA" id="ARBA00004651"/>
    </source>
</evidence>
<feature type="transmembrane region" description="Helical" evidence="8">
    <location>
        <begin position="279"/>
        <end position="303"/>
    </location>
</feature>
<evidence type="ECO:0000313" key="10">
    <source>
        <dbReference type="EMBL" id="SPH24435.1"/>
    </source>
</evidence>
<feature type="transmembrane region" description="Helical" evidence="8">
    <location>
        <begin position="20"/>
        <end position="40"/>
    </location>
</feature>
<keyword evidence="11" id="KW-1185">Reference proteome</keyword>
<keyword evidence="3 10" id="KW-0328">Glycosyltransferase</keyword>
<dbReference type="PANTHER" id="PTHR33908:SF3">
    <property type="entry name" value="UNDECAPRENYL PHOSPHATE-ALPHA-4-AMINO-4-DEOXY-L-ARABINOSE ARABINOSYL TRANSFERASE"/>
    <property type="match status" value="1"/>
</dbReference>
<proteinExistence type="predicted"/>
<feature type="transmembrane region" description="Helical" evidence="8">
    <location>
        <begin position="391"/>
        <end position="413"/>
    </location>
</feature>
<gene>
    <name evidence="10" type="primary">arnT</name>
    <name evidence="10" type="ORF">DEA8626_03487</name>
</gene>
<evidence type="ECO:0000313" key="11">
    <source>
        <dbReference type="Proteomes" id="UP000244924"/>
    </source>
</evidence>
<evidence type="ECO:0000256" key="2">
    <source>
        <dbReference type="ARBA" id="ARBA00022475"/>
    </source>
</evidence>
<feature type="transmembrane region" description="Helical" evidence="8">
    <location>
        <begin position="425"/>
        <end position="447"/>
    </location>
</feature>
<dbReference type="GO" id="GO:0103015">
    <property type="term" value="F:4-amino-4-deoxy-L-arabinose transferase activity"/>
    <property type="evidence" value="ECO:0007669"/>
    <property type="project" value="UniProtKB-EC"/>
</dbReference>
<dbReference type="GO" id="GO:0009103">
    <property type="term" value="P:lipopolysaccharide biosynthetic process"/>
    <property type="evidence" value="ECO:0007669"/>
    <property type="project" value="TreeGrafter"/>
</dbReference>
<feature type="transmembrane region" description="Helical" evidence="8">
    <location>
        <begin position="364"/>
        <end position="385"/>
    </location>
</feature>
<comment type="subcellular location">
    <subcellularLocation>
        <location evidence="1">Cell membrane</location>
        <topology evidence="1">Multi-pass membrane protein</topology>
    </subcellularLocation>
</comment>
<evidence type="ECO:0000256" key="6">
    <source>
        <dbReference type="ARBA" id="ARBA00022989"/>
    </source>
</evidence>
<feature type="transmembrane region" description="Helical" evidence="8">
    <location>
        <begin position="125"/>
        <end position="145"/>
    </location>
</feature>
<feature type="transmembrane region" description="Helical" evidence="8">
    <location>
        <begin position="154"/>
        <end position="173"/>
    </location>
</feature>
<dbReference type="GO" id="GO:0010041">
    <property type="term" value="P:response to iron(III) ion"/>
    <property type="evidence" value="ECO:0007669"/>
    <property type="project" value="TreeGrafter"/>
</dbReference>
<dbReference type="GO" id="GO:0005886">
    <property type="term" value="C:plasma membrane"/>
    <property type="evidence" value="ECO:0007669"/>
    <property type="project" value="UniProtKB-SubCell"/>
</dbReference>
<evidence type="ECO:0000256" key="7">
    <source>
        <dbReference type="ARBA" id="ARBA00023136"/>
    </source>
</evidence>
<organism evidence="10 11">
    <name type="scientific">Albidovulum aquaemixtae</name>
    <dbReference type="NCBI Taxonomy" id="1542388"/>
    <lineage>
        <taxon>Bacteria</taxon>
        <taxon>Pseudomonadati</taxon>
        <taxon>Pseudomonadota</taxon>
        <taxon>Alphaproteobacteria</taxon>
        <taxon>Rhodobacterales</taxon>
        <taxon>Paracoccaceae</taxon>
        <taxon>Albidovulum</taxon>
    </lineage>
</organism>
<dbReference type="AlphaFoldDB" id="A0A2R8BLY5"/>
<dbReference type="InterPro" id="IPR038731">
    <property type="entry name" value="RgtA/B/C-like"/>
</dbReference>
<feature type="transmembrane region" description="Helical" evidence="8">
    <location>
        <begin position="226"/>
        <end position="245"/>
    </location>
</feature>
<feature type="transmembrane region" description="Helical" evidence="8">
    <location>
        <begin position="310"/>
        <end position="328"/>
    </location>
</feature>